<feature type="transmembrane region" description="Helical" evidence="1">
    <location>
        <begin position="108"/>
        <end position="127"/>
    </location>
</feature>
<dbReference type="EMBL" id="CAJNNV010018886">
    <property type="protein sequence ID" value="CAE8606249.1"/>
    <property type="molecule type" value="Genomic_DNA"/>
</dbReference>
<evidence type="ECO:0000256" key="1">
    <source>
        <dbReference type="SAM" id="Phobius"/>
    </source>
</evidence>
<evidence type="ECO:0000313" key="2">
    <source>
        <dbReference type="EMBL" id="CAE8606249.1"/>
    </source>
</evidence>
<dbReference type="OMA" id="RREIFYW"/>
<dbReference type="Pfam" id="PF03988">
    <property type="entry name" value="DUF347"/>
    <property type="match status" value="3"/>
</dbReference>
<dbReference type="OrthoDB" id="69577at2759"/>
<keyword evidence="1" id="KW-0812">Transmembrane</keyword>
<feature type="transmembrane region" description="Helical" evidence="1">
    <location>
        <begin position="57"/>
        <end position="75"/>
    </location>
</feature>
<accession>A0A813EX15</accession>
<dbReference type="InterPro" id="IPR007136">
    <property type="entry name" value="DUF347"/>
</dbReference>
<name>A0A813EX15_POLGL</name>
<gene>
    <name evidence="2" type="ORF">PGLA1383_LOCUS24235</name>
</gene>
<protein>
    <submittedName>
        <fullName evidence="2">Uncharacterized protein</fullName>
    </submittedName>
</protein>
<dbReference type="Proteomes" id="UP000654075">
    <property type="component" value="Unassembled WGS sequence"/>
</dbReference>
<proteinExistence type="predicted"/>
<organism evidence="2 3">
    <name type="scientific">Polarella glacialis</name>
    <name type="common">Dinoflagellate</name>
    <dbReference type="NCBI Taxonomy" id="89957"/>
    <lineage>
        <taxon>Eukaryota</taxon>
        <taxon>Sar</taxon>
        <taxon>Alveolata</taxon>
        <taxon>Dinophyceae</taxon>
        <taxon>Suessiales</taxon>
        <taxon>Suessiaceae</taxon>
        <taxon>Polarella</taxon>
    </lineage>
</organism>
<keyword evidence="3" id="KW-1185">Reference proteome</keyword>
<feature type="transmembrane region" description="Helical" evidence="1">
    <location>
        <begin position="81"/>
        <end position="101"/>
    </location>
</feature>
<keyword evidence="1" id="KW-1133">Transmembrane helix</keyword>
<comment type="caution">
    <text evidence="2">The sequence shown here is derived from an EMBL/GenBank/DDBJ whole genome shotgun (WGS) entry which is preliminary data.</text>
</comment>
<sequence length="214" mass="22995">MTTQGVVDGPASPIQEKPRKLPRLTVTYWIAKILATTLGEVLADLFTQTLDLGYRDVFLVMLATFLVSLMGQLLTTRYVPPVYWMVIISSSLAGTCLSDFIDRTAEMGYAAGMGMLLGILIAIFIAWRLSGHSQSVVGPMTRAAEFFYWGAVIVSDTLGTALGDFTADNLHLGFAGGAGLHGGYSLAGHLHKDQPCCSILGLVHLNTAIWGHFG</sequence>
<keyword evidence="1" id="KW-0472">Membrane</keyword>
<evidence type="ECO:0000313" key="3">
    <source>
        <dbReference type="Proteomes" id="UP000654075"/>
    </source>
</evidence>
<reference evidence="2" key="1">
    <citation type="submission" date="2021-02" db="EMBL/GenBank/DDBJ databases">
        <authorList>
            <person name="Dougan E. K."/>
            <person name="Rhodes N."/>
            <person name="Thang M."/>
            <person name="Chan C."/>
        </authorList>
    </citation>
    <scope>NUCLEOTIDE SEQUENCE</scope>
</reference>
<dbReference type="AlphaFoldDB" id="A0A813EX15"/>